<comment type="function">
    <text evidence="11">Fluoride-specific ion channel. Important for reducing fluoride concentration in the cell, thus reducing its toxicity.</text>
</comment>
<dbReference type="NCBIfam" id="TIGR00494">
    <property type="entry name" value="crcB"/>
    <property type="match status" value="1"/>
</dbReference>
<dbReference type="InterPro" id="IPR003691">
    <property type="entry name" value="FluC"/>
</dbReference>
<dbReference type="KEGG" id="ssm:Spirs_3468"/>
<protein>
    <recommendedName>
        <fullName evidence="11">Fluoride-specific ion channel FluC</fullName>
    </recommendedName>
</protein>
<dbReference type="Proteomes" id="UP000002318">
    <property type="component" value="Chromosome"/>
</dbReference>
<keyword evidence="4 11" id="KW-0812">Transmembrane</keyword>
<evidence type="ECO:0000256" key="10">
    <source>
        <dbReference type="ARBA" id="ARBA00035585"/>
    </source>
</evidence>
<dbReference type="GO" id="GO:0140114">
    <property type="term" value="P:cellular detoxification of fluoride"/>
    <property type="evidence" value="ECO:0007669"/>
    <property type="project" value="UniProtKB-UniRule"/>
</dbReference>
<name>E1R2J6_SEDSS</name>
<dbReference type="GO" id="GO:0046872">
    <property type="term" value="F:metal ion binding"/>
    <property type="evidence" value="ECO:0007669"/>
    <property type="project" value="UniProtKB-KW"/>
</dbReference>
<organism evidence="12 13">
    <name type="scientific">Sediminispirochaeta smaragdinae (strain DSM 11293 / JCM 15392 / SEBR 4228)</name>
    <name type="common">Spirochaeta smaragdinae</name>
    <dbReference type="NCBI Taxonomy" id="573413"/>
    <lineage>
        <taxon>Bacteria</taxon>
        <taxon>Pseudomonadati</taxon>
        <taxon>Spirochaetota</taxon>
        <taxon>Spirochaetia</taxon>
        <taxon>Spirochaetales</taxon>
        <taxon>Spirochaetaceae</taxon>
        <taxon>Sediminispirochaeta</taxon>
    </lineage>
</organism>
<dbReference type="HAMAP" id="MF_00454">
    <property type="entry name" value="FluC"/>
    <property type="match status" value="1"/>
</dbReference>
<gene>
    <name evidence="11" type="primary">fluC</name>
    <name evidence="11" type="synonym">crcB</name>
    <name evidence="12" type="ordered locus">Spirs_3468</name>
</gene>
<dbReference type="GO" id="GO:0062054">
    <property type="term" value="F:fluoride channel activity"/>
    <property type="evidence" value="ECO:0007669"/>
    <property type="project" value="UniProtKB-UniRule"/>
</dbReference>
<dbReference type="PANTHER" id="PTHR28259">
    <property type="entry name" value="FLUORIDE EXPORT PROTEIN 1-RELATED"/>
    <property type="match status" value="1"/>
</dbReference>
<evidence type="ECO:0000256" key="3">
    <source>
        <dbReference type="ARBA" id="ARBA00022519"/>
    </source>
</evidence>
<comment type="similarity">
    <text evidence="9 11">Belongs to the fluoride channel Fluc/FEX (TC 1.A.43) family.</text>
</comment>
<reference evidence="12 13" key="1">
    <citation type="journal article" date="2010" name="Stand. Genomic Sci.">
        <title>Complete genome sequence of Spirochaeta smaragdinae type strain (SEBR 4228).</title>
        <authorList>
            <person name="Mavromatis K."/>
            <person name="Yasawong M."/>
            <person name="Chertkov O."/>
            <person name="Lapidus A."/>
            <person name="Lucas S."/>
            <person name="Nolan M."/>
            <person name="Del Rio T.G."/>
            <person name="Tice H."/>
            <person name="Cheng J.F."/>
            <person name="Pitluck S."/>
            <person name="Liolios K."/>
            <person name="Ivanova N."/>
            <person name="Tapia R."/>
            <person name="Han C."/>
            <person name="Bruce D."/>
            <person name="Goodwin L."/>
            <person name="Pati A."/>
            <person name="Chen A."/>
            <person name="Palaniappan K."/>
            <person name="Land M."/>
            <person name="Hauser L."/>
            <person name="Chang Y.J."/>
            <person name="Jeffries C.D."/>
            <person name="Detter J.C."/>
            <person name="Rohde M."/>
            <person name="Brambilla E."/>
            <person name="Spring S."/>
            <person name="Goker M."/>
            <person name="Sikorski J."/>
            <person name="Woyke T."/>
            <person name="Bristow J."/>
            <person name="Eisen J.A."/>
            <person name="Markowitz V."/>
            <person name="Hugenholtz P."/>
            <person name="Klenk H.P."/>
            <person name="Kyrpides N.C."/>
        </authorList>
    </citation>
    <scope>NUCLEOTIDE SEQUENCE [LARGE SCALE GENOMIC DNA]</scope>
    <source>
        <strain evidence="13">DSM 11293 / JCM 15392 / SEBR 4228</strain>
    </source>
</reference>
<feature type="binding site" evidence="11">
    <location>
        <position position="70"/>
    </location>
    <ligand>
        <name>Na(+)</name>
        <dbReference type="ChEBI" id="CHEBI:29101"/>
        <note>structural</note>
    </ligand>
</feature>
<evidence type="ECO:0000256" key="7">
    <source>
        <dbReference type="ARBA" id="ARBA00023136"/>
    </source>
</evidence>
<evidence type="ECO:0000256" key="8">
    <source>
        <dbReference type="ARBA" id="ARBA00023303"/>
    </source>
</evidence>
<evidence type="ECO:0000256" key="9">
    <source>
        <dbReference type="ARBA" id="ARBA00035120"/>
    </source>
</evidence>
<feature type="transmembrane region" description="Helical" evidence="11">
    <location>
        <begin position="58"/>
        <end position="78"/>
    </location>
</feature>
<comment type="subcellular location">
    <subcellularLocation>
        <location evidence="11">Cell inner membrane</location>
        <topology evidence="11">Multi-pass membrane protein</topology>
    </subcellularLocation>
    <subcellularLocation>
        <location evidence="1">Cell membrane</location>
        <topology evidence="1">Multi-pass membrane protein</topology>
    </subcellularLocation>
</comment>
<evidence type="ECO:0000256" key="5">
    <source>
        <dbReference type="ARBA" id="ARBA00022989"/>
    </source>
</evidence>
<keyword evidence="13" id="KW-1185">Reference proteome</keyword>
<sequence length="119" mass="12473">MWVLVGGGLGAASRYLISLTAGRLFGDTFAWGTMTVNLVGCFFIGFIVGLADRTMLPRVLKVVLVTGFLGGFTTFSSFSLESVRMFLAGSFGRGMANLAVNVVVGLVLTLAGLVTASRI</sequence>
<evidence type="ECO:0000256" key="1">
    <source>
        <dbReference type="ARBA" id="ARBA00004651"/>
    </source>
</evidence>
<feature type="transmembrane region" description="Helical" evidence="11">
    <location>
        <begin position="28"/>
        <end position="51"/>
    </location>
</feature>
<dbReference type="EMBL" id="CP002116">
    <property type="protein sequence ID" value="ADK82556.1"/>
    <property type="molecule type" value="Genomic_DNA"/>
</dbReference>
<evidence type="ECO:0000256" key="11">
    <source>
        <dbReference type="HAMAP-Rule" id="MF_00454"/>
    </source>
</evidence>
<evidence type="ECO:0000256" key="2">
    <source>
        <dbReference type="ARBA" id="ARBA00022475"/>
    </source>
</evidence>
<evidence type="ECO:0000313" key="13">
    <source>
        <dbReference type="Proteomes" id="UP000002318"/>
    </source>
</evidence>
<dbReference type="eggNOG" id="COG0239">
    <property type="taxonomic scope" value="Bacteria"/>
</dbReference>
<keyword evidence="5 11" id="KW-1133">Transmembrane helix</keyword>
<keyword evidence="11" id="KW-0915">Sodium</keyword>
<dbReference type="HOGENOM" id="CLU_114342_2_3_12"/>
<feature type="binding site" evidence="11">
    <location>
        <position position="73"/>
    </location>
    <ligand>
        <name>Na(+)</name>
        <dbReference type="ChEBI" id="CHEBI:29101"/>
        <note>structural</note>
    </ligand>
</feature>
<dbReference type="Pfam" id="PF02537">
    <property type="entry name" value="CRCB"/>
    <property type="match status" value="1"/>
</dbReference>
<comment type="catalytic activity">
    <reaction evidence="10">
        <text>fluoride(in) = fluoride(out)</text>
        <dbReference type="Rhea" id="RHEA:76159"/>
        <dbReference type="ChEBI" id="CHEBI:17051"/>
    </reaction>
    <physiologicalReaction direction="left-to-right" evidence="10">
        <dbReference type="Rhea" id="RHEA:76160"/>
    </physiologicalReaction>
</comment>
<keyword evidence="11" id="KW-0479">Metal-binding</keyword>
<dbReference type="PANTHER" id="PTHR28259:SF1">
    <property type="entry name" value="FLUORIDE EXPORT PROTEIN 1-RELATED"/>
    <property type="match status" value="1"/>
</dbReference>
<dbReference type="GO" id="GO:0005886">
    <property type="term" value="C:plasma membrane"/>
    <property type="evidence" value="ECO:0007669"/>
    <property type="project" value="UniProtKB-SubCell"/>
</dbReference>
<keyword evidence="8 11" id="KW-0407">Ion channel</keyword>
<keyword evidence="6 11" id="KW-0406">Ion transport</keyword>
<evidence type="ECO:0000313" key="12">
    <source>
        <dbReference type="EMBL" id="ADK82556.1"/>
    </source>
</evidence>
<evidence type="ECO:0000256" key="6">
    <source>
        <dbReference type="ARBA" id="ARBA00023065"/>
    </source>
</evidence>
<keyword evidence="3 11" id="KW-0997">Cell inner membrane</keyword>
<evidence type="ECO:0000256" key="4">
    <source>
        <dbReference type="ARBA" id="ARBA00022692"/>
    </source>
</evidence>
<proteinExistence type="inferred from homology"/>
<dbReference type="RefSeq" id="WP_013256015.1">
    <property type="nucleotide sequence ID" value="NC_014364.1"/>
</dbReference>
<keyword evidence="2 11" id="KW-1003">Cell membrane</keyword>
<dbReference type="STRING" id="573413.Spirs_3468"/>
<dbReference type="OrthoDB" id="361491at2"/>
<feature type="transmembrane region" description="Helical" evidence="11">
    <location>
        <begin position="98"/>
        <end position="116"/>
    </location>
</feature>
<accession>E1R2J6</accession>
<keyword evidence="7 11" id="KW-0472">Membrane</keyword>
<keyword evidence="11" id="KW-0813">Transport</keyword>
<dbReference type="AlphaFoldDB" id="E1R2J6"/>
<comment type="activity regulation">
    <text evidence="11">Na(+) is not transported, but it plays an essential structural role and its presence is essential for fluoride channel function.</text>
</comment>